<keyword evidence="2" id="KW-0472">Membrane</keyword>
<dbReference type="EMBL" id="CP003199">
    <property type="protein sequence ID" value="AEW45511.1"/>
    <property type="molecule type" value="Genomic_DNA"/>
</dbReference>
<protein>
    <submittedName>
        <fullName evidence="3">Uncharacterized protein</fullName>
    </submittedName>
</protein>
<sequence>MASKFLIPSVVLASGGIGAAGVGGYMAWTKGKETFRNKYSKAILADSDSLWDTKFASFKKDGKPKHPTLISAKSKDSSSGDNTAKELYKQGCQEIYDSDWNNSSYFDDFKSYCAKTVKEGIENSKKWISEETTNKGKWDTKLTNLKTHNPSQNKTLDQKLEALKTQLSNIAESSFQEGHRKLLKEWCESSQGEIFMGNDDFKTIHSSLYCVES</sequence>
<evidence type="ECO:0000256" key="1">
    <source>
        <dbReference type="SAM" id="MobiDB-lite"/>
    </source>
</evidence>
<gene>
    <name evidence="3" type="ordered locus">MHC_03255</name>
</gene>
<feature type="transmembrane region" description="Helical" evidence="2">
    <location>
        <begin position="6"/>
        <end position="28"/>
    </location>
</feature>
<evidence type="ECO:0000313" key="4">
    <source>
        <dbReference type="Proteomes" id="UP000009135"/>
    </source>
</evidence>
<name>H6N789_MYCHN</name>
<feature type="region of interest" description="Disordered" evidence="1">
    <location>
        <begin position="62"/>
        <end position="83"/>
    </location>
</feature>
<organism evidence="3 4">
    <name type="scientific">Mycoplasma haemocanis (strain Illinois)</name>
    <dbReference type="NCBI Taxonomy" id="1111676"/>
    <lineage>
        <taxon>Bacteria</taxon>
        <taxon>Bacillati</taxon>
        <taxon>Mycoplasmatota</taxon>
        <taxon>Mollicutes</taxon>
        <taxon>Mycoplasmataceae</taxon>
        <taxon>Mycoplasma</taxon>
    </lineage>
</organism>
<dbReference type="KEGG" id="mhe:MHC_03255"/>
<reference evidence="3 4" key="1">
    <citation type="journal article" date="2012" name="J. Bacteriol.">
        <title>Complete genome sequence of Mycoplasma haemocanis strain Illinois.</title>
        <authorList>
            <person name="do Nascimento N.C."/>
            <person name="Guimaraes A.M."/>
            <person name="Santos A.P."/>
            <person name="Sanmiguel P.J."/>
            <person name="Messick J.B."/>
        </authorList>
    </citation>
    <scope>NUCLEOTIDE SEQUENCE [LARGE SCALE GENOMIC DNA]</scope>
    <source>
        <strain evidence="3 4">Illinois</strain>
    </source>
</reference>
<evidence type="ECO:0000256" key="2">
    <source>
        <dbReference type="SAM" id="Phobius"/>
    </source>
</evidence>
<accession>H6N789</accession>
<dbReference type="OrthoDB" id="9831556at2"/>
<dbReference type="AlphaFoldDB" id="H6N789"/>
<evidence type="ECO:0000313" key="3">
    <source>
        <dbReference type="EMBL" id="AEW45511.1"/>
    </source>
</evidence>
<dbReference type="Proteomes" id="UP000009135">
    <property type="component" value="Chromosome"/>
</dbReference>
<keyword evidence="2" id="KW-0812">Transmembrane</keyword>
<keyword evidence="4" id="KW-1185">Reference proteome</keyword>
<keyword evidence="2" id="KW-1133">Transmembrane helix</keyword>
<dbReference type="HOGENOM" id="CLU_096783_0_0_14"/>
<dbReference type="STRING" id="1111676.MHC_03255"/>
<proteinExistence type="predicted"/>
<feature type="compositionally biased region" description="Basic and acidic residues" evidence="1">
    <location>
        <begin position="73"/>
        <end position="83"/>
    </location>
</feature>